<dbReference type="GO" id="GO:0030510">
    <property type="term" value="P:regulation of BMP signaling pathway"/>
    <property type="evidence" value="ECO:0007669"/>
    <property type="project" value="TreeGrafter"/>
</dbReference>
<evidence type="ECO:0008006" key="12">
    <source>
        <dbReference type="Google" id="ProtNLM"/>
    </source>
</evidence>
<comment type="subcellular location">
    <subcellularLocation>
        <location evidence="1">Secreted</location>
    </subcellularLocation>
</comment>
<feature type="chain" id="PRO_5040445227" description="Protein twisted gastrulation" evidence="7">
    <location>
        <begin position="24"/>
        <end position="230"/>
    </location>
</feature>
<keyword evidence="11" id="KW-1185">Reference proteome</keyword>
<dbReference type="Pfam" id="PF23782">
    <property type="entry name" value="Tsg_N"/>
    <property type="match status" value="1"/>
</dbReference>
<evidence type="ECO:0000313" key="11">
    <source>
        <dbReference type="Proteomes" id="UP001152888"/>
    </source>
</evidence>
<dbReference type="GO" id="GO:0005615">
    <property type="term" value="C:extracellular space"/>
    <property type="evidence" value="ECO:0007669"/>
    <property type="project" value="TreeGrafter"/>
</dbReference>
<evidence type="ECO:0000256" key="7">
    <source>
        <dbReference type="SAM" id="SignalP"/>
    </source>
</evidence>
<protein>
    <recommendedName>
        <fullName evidence="12">Protein twisted gastrulation</fullName>
    </recommendedName>
</protein>
<gene>
    <name evidence="10" type="ORF">ACAOBT_LOCUS14174</name>
</gene>
<keyword evidence="3" id="KW-0217">Developmental protein</keyword>
<keyword evidence="4" id="KW-0964">Secreted</keyword>
<evidence type="ECO:0000313" key="10">
    <source>
        <dbReference type="EMBL" id="CAH1980788.1"/>
    </source>
</evidence>
<keyword evidence="5 7" id="KW-0732">Signal</keyword>
<keyword evidence="6" id="KW-0325">Glycoprotein</keyword>
<evidence type="ECO:0000256" key="5">
    <source>
        <dbReference type="ARBA" id="ARBA00022729"/>
    </source>
</evidence>
<evidence type="ECO:0000256" key="1">
    <source>
        <dbReference type="ARBA" id="ARBA00004613"/>
    </source>
</evidence>
<organism evidence="10 11">
    <name type="scientific">Acanthoscelides obtectus</name>
    <name type="common">Bean weevil</name>
    <name type="synonym">Bruchus obtectus</name>
    <dbReference type="NCBI Taxonomy" id="200917"/>
    <lineage>
        <taxon>Eukaryota</taxon>
        <taxon>Metazoa</taxon>
        <taxon>Ecdysozoa</taxon>
        <taxon>Arthropoda</taxon>
        <taxon>Hexapoda</taxon>
        <taxon>Insecta</taxon>
        <taxon>Pterygota</taxon>
        <taxon>Neoptera</taxon>
        <taxon>Endopterygota</taxon>
        <taxon>Coleoptera</taxon>
        <taxon>Polyphaga</taxon>
        <taxon>Cucujiformia</taxon>
        <taxon>Chrysomeloidea</taxon>
        <taxon>Chrysomelidae</taxon>
        <taxon>Bruchinae</taxon>
        <taxon>Bruchini</taxon>
        <taxon>Acanthoscelides</taxon>
    </lineage>
</organism>
<accession>A0A9P0KSE2</accession>
<evidence type="ECO:0000256" key="6">
    <source>
        <dbReference type="ARBA" id="ARBA00023180"/>
    </source>
</evidence>
<dbReference type="InterPro" id="IPR057635">
    <property type="entry name" value="Tsg_N"/>
</dbReference>
<reference evidence="10" key="1">
    <citation type="submission" date="2022-03" db="EMBL/GenBank/DDBJ databases">
        <authorList>
            <person name="Sayadi A."/>
        </authorList>
    </citation>
    <scope>NUCLEOTIDE SEQUENCE</scope>
</reference>
<evidence type="ECO:0000256" key="2">
    <source>
        <dbReference type="ARBA" id="ARBA00010047"/>
    </source>
</evidence>
<dbReference type="Proteomes" id="UP001152888">
    <property type="component" value="Unassembled WGS sequence"/>
</dbReference>
<dbReference type="InterPro" id="IPR057726">
    <property type="entry name" value="Tsg_C"/>
</dbReference>
<evidence type="ECO:0000259" key="9">
    <source>
        <dbReference type="Pfam" id="PF23782"/>
    </source>
</evidence>
<dbReference type="PANTHER" id="PTHR12312">
    <property type="entry name" value="TWISTED GASTRULATION PROTEIN HOMOLOG 1-A-RELATED"/>
    <property type="match status" value="1"/>
</dbReference>
<feature type="signal peptide" evidence="7">
    <location>
        <begin position="1"/>
        <end position="23"/>
    </location>
</feature>
<dbReference type="PANTHER" id="PTHR12312:SF16">
    <property type="entry name" value="TWISTED GASTRULATION PROTEIN HOMOLOG 1-A-RELATED"/>
    <property type="match status" value="1"/>
</dbReference>
<dbReference type="InterPro" id="IPR006761">
    <property type="entry name" value="Tsg"/>
</dbReference>
<name>A0A9P0KSE2_ACAOB</name>
<sequence>MLHIKEVFITISLMLSVLRVSNACNEATCGSIVSKCLLTESCTCDVHIRTCSKDCFNCLGHLYSDCCACVDMCPETEEDLGSLNKQSVVEDFQEAVPQLFEALTEFPDQLGQWSALEVPVNINIKGQDDTITAKSRFLSVNCTVVFWTQCMSWQKCRNGCISMGASSYRWFHDGCCECIGQSCVNYGLDENRCPQCPKNRTETSSVIEMGQNDLDYGEEDDMLDYGEEDV</sequence>
<dbReference type="AlphaFoldDB" id="A0A9P0KSE2"/>
<dbReference type="Pfam" id="PF04668">
    <property type="entry name" value="Tsg"/>
    <property type="match status" value="1"/>
</dbReference>
<evidence type="ECO:0000256" key="3">
    <source>
        <dbReference type="ARBA" id="ARBA00022473"/>
    </source>
</evidence>
<dbReference type="OrthoDB" id="10037323at2759"/>
<dbReference type="EMBL" id="CAKOFQ010006900">
    <property type="protein sequence ID" value="CAH1980788.1"/>
    <property type="molecule type" value="Genomic_DNA"/>
</dbReference>
<feature type="domain" description="Tsg N-terminal" evidence="9">
    <location>
        <begin position="23"/>
        <end position="77"/>
    </location>
</feature>
<proteinExistence type="inferred from homology"/>
<evidence type="ECO:0000259" key="8">
    <source>
        <dbReference type="Pfam" id="PF04668"/>
    </source>
</evidence>
<evidence type="ECO:0000256" key="4">
    <source>
        <dbReference type="ARBA" id="ARBA00022525"/>
    </source>
</evidence>
<comment type="caution">
    <text evidence="10">The sequence shown here is derived from an EMBL/GenBank/DDBJ whole genome shotgun (WGS) entry which is preliminary data.</text>
</comment>
<comment type="similarity">
    <text evidence="2">Belongs to the twisted gastrulation protein family.</text>
</comment>
<feature type="domain" description="Tsg C-terminal" evidence="8">
    <location>
        <begin position="83"/>
        <end position="197"/>
    </location>
</feature>